<dbReference type="OrthoDB" id="978at2759"/>
<sequence>MLKKYDKSTELAALSLKSSLADLSDFNVLFPSSSDPASSSNPASSSHPASSSDPASSSNPASSSDPLSSSTCPWTLSSFSSASLSNRDLFKSLTSDVTFTSALPPVAPVALSSEVFSPTTYIGQPYGSVDHVLNHVVREYGQAQGTAEGSDGRSPQDTWASKLGIWGRGWSVLVPGCGLGGAAYWLSSLVDSIVLCDVAVNMVLAGRHIMRQGIKEGTRVYTDVMGEGRERG</sequence>
<name>A0A9W7CP07_9STRA</name>
<gene>
    <name evidence="2" type="ORF">TrRE_jg2428</name>
</gene>
<organism evidence="2 3">
    <name type="scientific">Triparma retinervis</name>
    <dbReference type="NCBI Taxonomy" id="2557542"/>
    <lineage>
        <taxon>Eukaryota</taxon>
        <taxon>Sar</taxon>
        <taxon>Stramenopiles</taxon>
        <taxon>Ochrophyta</taxon>
        <taxon>Bolidophyceae</taxon>
        <taxon>Parmales</taxon>
        <taxon>Triparmaceae</taxon>
        <taxon>Triparma</taxon>
    </lineage>
</organism>
<evidence type="ECO:0000256" key="1">
    <source>
        <dbReference type="SAM" id="MobiDB-lite"/>
    </source>
</evidence>
<dbReference type="EMBL" id="BRXZ01000259">
    <property type="protein sequence ID" value="GMI08324.1"/>
    <property type="molecule type" value="Genomic_DNA"/>
</dbReference>
<dbReference type="Proteomes" id="UP001165082">
    <property type="component" value="Unassembled WGS sequence"/>
</dbReference>
<reference evidence="2" key="1">
    <citation type="submission" date="2022-07" db="EMBL/GenBank/DDBJ databases">
        <title>Genome analysis of Parmales, a sister group of diatoms, reveals the evolutionary specialization of diatoms from phago-mixotrophs to photoautotrophs.</title>
        <authorList>
            <person name="Ban H."/>
            <person name="Sato S."/>
            <person name="Yoshikawa S."/>
            <person name="Kazumasa Y."/>
            <person name="Nakamura Y."/>
            <person name="Ichinomiya M."/>
            <person name="Saitoh K."/>
            <person name="Sato N."/>
            <person name="Blanc-Mathieu R."/>
            <person name="Endo H."/>
            <person name="Kuwata A."/>
            <person name="Ogata H."/>
        </authorList>
    </citation>
    <scope>NUCLEOTIDE SEQUENCE</scope>
</reference>
<dbReference type="AlphaFoldDB" id="A0A9W7CP07"/>
<comment type="caution">
    <text evidence="2">The sequence shown here is derived from an EMBL/GenBank/DDBJ whole genome shotgun (WGS) entry which is preliminary data.</text>
</comment>
<accession>A0A9W7CP07</accession>
<dbReference type="SUPFAM" id="SSF53335">
    <property type="entry name" value="S-adenosyl-L-methionine-dependent methyltransferases"/>
    <property type="match status" value="1"/>
</dbReference>
<protein>
    <submittedName>
        <fullName evidence="2">Uncharacterized protein</fullName>
    </submittedName>
</protein>
<feature type="region of interest" description="Disordered" evidence="1">
    <location>
        <begin position="33"/>
        <end position="67"/>
    </location>
</feature>
<dbReference type="InterPro" id="IPR029063">
    <property type="entry name" value="SAM-dependent_MTases_sf"/>
</dbReference>
<keyword evidence="3" id="KW-1185">Reference proteome</keyword>
<evidence type="ECO:0000313" key="2">
    <source>
        <dbReference type="EMBL" id="GMI08324.1"/>
    </source>
</evidence>
<proteinExistence type="predicted"/>
<feature type="non-terminal residue" evidence="2">
    <location>
        <position position="232"/>
    </location>
</feature>
<evidence type="ECO:0000313" key="3">
    <source>
        <dbReference type="Proteomes" id="UP001165082"/>
    </source>
</evidence>